<organism evidence="2">
    <name type="scientific">Oryza brachyantha</name>
    <name type="common">malo sina</name>
    <dbReference type="NCBI Taxonomy" id="4533"/>
    <lineage>
        <taxon>Eukaryota</taxon>
        <taxon>Viridiplantae</taxon>
        <taxon>Streptophyta</taxon>
        <taxon>Embryophyta</taxon>
        <taxon>Tracheophyta</taxon>
        <taxon>Spermatophyta</taxon>
        <taxon>Magnoliopsida</taxon>
        <taxon>Liliopsida</taxon>
        <taxon>Poales</taxon>
        <taxon>Poaceae</taxon>
        <taxon>BOP clade</taxon>
        <taxon>Oryzoideae</taxon>
        <taxon>Oryzeae</taxon>
        <taxon>Oryzinae</taxon>
        <taxon>Oryza</taxon>
    </lineage>
</organism>
<dbReference type="Proteomes" id="UP000006038">
    <property type="component" value="Unassembled WGS sequence"/>
</dbReference>
<proteinExistence type="predicted"/>
<dbReference type="AlphaFoldDB" id="J3L8K9"/>
<feature type="region of interest" description="Disordered" evidence="1">
    <location>
        <begin position="1"/>
        <end position="43"/>
    </location>
</feature>
<evidence type="ECO:0000313" key="2">
    <source>
        <dbReference type="EnsemblPlants" id="OB0255G10040.1"/>
    </source>
</evidence>
<feature type="compositionally biased region" description="Low complexity" evidence="1">
    <location>
        <begin position="33"/>
        <end position="43"/>
    </location>
</feature>
<dbReference type="Gramene" id="OB0255G10040.1">
    <property type="protein sequence ID" value="OB0255G10040.1"/>
    <property type="gene ID" value="OB0255G10040"/>
</dbReference>
<sequence>MLKLKPTNTHEKSGRNELLLTPDPMRSDGKWRPAAGGAADLASAPAPSVVFDDVESRDGNGTRDPVDIYWVWI</sequence>
<reference evidence="2" key="1">
    <citation type="submission" date="2015-06" db="UniProtKB">
        <authorList>
            <consortium name="EnsemblPlants"/>
        </authorList>
    </citation>
    <scope>IDENTIFICATION</scope>
</reference>
<evidence type="ECO:0000313" key="3">
    <source>
        <dbReference type="Proteomes" id="UP000006038"/>
    </source>
</evidence>
<dbReference type="EnsemblPlants" id="OB0255G10040.1">
    <property type="protein sequence ID" value="OB0255G10040.1"/>
    <property type="gene ID" value="OB0255G10040"/>
</dbReference>
<protein>
    <submittedName>
        <fullName evidence="2">Uncharacterized protein</fullName>
    </submittedName>
</protein>
<name>J3L8K9_ORYBR</name>
<accession>J3L8K9</accession>
<keyword evidence="3" id="KW-1185">Reference proteome</keyword>
<dbReference type="HOGENOM" id="CLU_2708781_0_0_1"/>
<evidence type="ECO:0000256" key="1">
    <source>
        <dbReference type="SAM" id="MobiDB-lite"/>
    </source>
</evidence>